<dbReference type="EMBL" id="QKRW01000040">
    <property type="protein sequence ID" value="RAL60441.1"/>
    <property type="molecule type" value="Genomic_DNA"/>
</dbReference>
<organism evidence="1 2">
    <name type="scientific">Monilinia fructigena</name>
    <dbReference type="NCBI Taxonomy" id="38457"/>
    <lineage>
        <taxon>Eukaryota</taxon>
        <taxon>Fungi</taxon>
        <taxon>Dikarya</taxon>
        <taxon>Ascomycota</taxon>
        <taxon>Pezizomycotina</taxon>
        <taxon>Leotiomycetes</taxon>
        <taxon>Helotiales</taxon>
        <taxon>Sclerotiniaceae</taxon>
        <taxon>Monilinia</taxon>
    </lineage>
</organism>
<proteinExistence type="predicted"/>
<comment type="caution">
    <text evidence="1">The sequence shown here is derived from an EMBL/GenBank/DDBJ whole genome shotgun (WGS) entry which is preliminary data.</text>
</comment>
<evidence type="ECO:0000313" key="1">
    <source>
        <dbReference type="EMBL" id="RAL60441.1"/>
    </source>
</evidence>
<name>A0A395IJT9_9HELO</name>
<dbReference type="AlphaFoldDB" id="A0A395IJT9"/>
<evidence type="ECO:0000313" key="2">
    <source>
        <dbReference type="Proteomes" id="UP000249056"/>
    </source>
</evidence>
<accession>A0A395IJT9</accession>
<reference evidence="1 2" key="1">
    <citation type="submission" date="2018-06" db="EMBL/GenBank/DDBJ databases">
        <title>Genome Sequence of the Brown Rot Fungal Pathogen Monilinia fructigena.</title>
        <authorList>
            <person name="Landi L."/>
            <person name="De Miccolis Angelini R.M."/>
            <person name="Pollastro S."/>
            <person name="Abate D."/>
            <person name="Faretra F."/>
            <person name="Romanazzi G."/>
        </authorList>
    </citation>
    <scope>NUCLEOTIDE SEQUENCE [LARGE SCALE GENOMIC DNA]</scope>
    <source>
        <strain evidence="1 2">Mfrg269</strain>
    </source>
</reference>
<sequence>MYFFAWNTTGDIYSAKCLFKNTIPSGGKVTTEQLDGYRVLWDQLLECYFLADFPGAPKFGNAIIDALFKAIDDERGDRNELKMVLSEMIVLQPLPVTPFVHIENDIHDEDLNNGDENEGGDDEETVRARIRLRDPFGLSRPQQRLGRCSVLYHTRSNECTRIPRKAH</sequence>
<gene>
    <name evidence="1" type="ORF">DID88_000216</name>
</gene>
<dbReference type="OrthoDB" id="3556512at2759"/>
<protein>
    <submittedName>
        <fullName evidence="1">Uncharacterized protein</fullName>
    </submittedName>
</protein>
<keyword evidence="2" id="KW-1185">Reference proteome</keyword>
<dbReference type="Proteomes" id="UP000249056">
    <property type="component" value="Unassembled WGS sequence"/>
</dbReference>